<dbReference type="EMBL" id="JAJTTA010000002">
    <property type="protein sequence ID" value="MCF0040763.1"/>
    <property type="molecule type" value="Genomic_DNA"/>
</dbReference>
<feature type="transmembrane region" description="Helical" evidence="1">
    <location>
        <begin position="65"/>
        <end position="87"/>
    </location>
</feature>
<keyword evidence="1" id="KW-0812">Transmembrane</keyword>
<name>A0A9X1PBU4_9BACT</name>
<dbReference type="AlphaFoldDB" id="A0A9X1PBU4"/>
<protein>
    <submittedName>
        <fullName evidence="2">DUF1772 domain-containing protein</fullName>
    </submittedName>
</protein>
<reference evidence="2" key="1">
    <citation type="submission" date="2021-12" db="EMBL/GenBank/DDBJ databases">
        <title>Novel species in genus Dyadobacter.</title>
        <authorList>
            <person name="Ma C."/>
        </authorList>
    </citation>
    <scope>NUCLEOTIDE SEQUENCE</scope>
    <source>
        <strain evidence="2">CY399</strain>
    </source>
</reference>
<accession>A0A9X1PBU4</accession>
<dbReference type="Pfam" id="PF08592">
    <property type="entry name" value="Anthrone_oxy"/>
    <property type="match status" value="1"/>
</dbReference>
<keyword evidence="1" id="KW-0472">Membrane</keyword>
<evidence type="ECO:0000256" key="1">
    <source>
        <dbReference type="SAM" id="Phobius"/>
    </source>
</evidence>
<feature type="transmembrane region" description="Helical" evidence="1">
    <location>
        <begin position="155"/>
        <end position="173"/>
    </location>
</feature>
<gene>
    <name evidence="2" type="ORF">LXM24_11745</name>
</gene>
<proteinExistence type="predicted"/>
<feature type="transmembrane region" description="Helical" evidence="1">
    <location>
        <begin position="16"/>
        <end position="38"/>
    </location>
</feature>
<comment type="caution">
    <text evidence="2">The sequence shown here is derived from an EMBL/GenBank/DDBJ whole genome shotgun (WGS) entry which is preliminary data.</text>
</comment>
<feature type="transmembrane region" description="Helical" evidence="1">
    <location>
        <begin position="99"/>
        <end position="120"/>
    </location>
</feature>
<dbReference type="RefSeq" id="WP_234613256.1">
    <property type="nucleotide sequence ID" value="NZ_CP098806.1"/>
</dbReference>
<keyword evidence="1" id="KW-1133">Transmembrane helix</keyword>
<sequence>MNQHTNLQPKNTMNEFYFASLVLSALLTGLSAGLFYSYSCSVNPGLGKLADAEYLRAMQGINKAILNPTFFASFMGSIVMLTLAGWLSYSGQHVFQFKMLLTATVIYVVGVFGLTVMGNVPLNDALASFDVSSATASEIAQQRTLFEQPWNKFHAIRTLSAVAAFVFTLLAFYKLK</sequence>
<evidence type="ECO:0000313" key="3">
    <source>
        <dbReference type="Proteomes" id="UP001139700"/>
    </source>
</evidence>
<organism evidence="2 3">
    <name type="scientific">Dyadobacter fanqingshengii</name>
    <dbReference type="NCBI Taxonomy" id="2906443"/>
    <lineage>
        <taxon>Bacteria</taxon>
        <taxon>Pseudomonadati</taxon>
        <taxon>Bacteroidota</taxon>
        <taxon>Cytophagia</taxon>
        <taxon>Cytophagales</taxon>
        <taxon>Spirosomataceae</taxon>
        <taxon>Dyadobacter</taxon>
    </lineage>
</organism>
<dbReference type="InterPro" id="IPR013901">
    <property type="entry name" value="Anthrone_oxy"/>
</dbReference>
<keyword evidence="3" id="KW-1185">Reference proteome</keyword>
<evidence type="ECO:0000313" key="2">
    <source>
        <dbReference type="EMBL" id="MCF0040763.1"/>
    </source>
</evidence>
<dbReference type="Proteomes" id="UP001139700">
    <property type="component" value="Unassembled WGS sequence"/>
</dbReference>